<dbReference type="PATRIC" id="fig|121719.5.peg.4420"/>
<name>A0A0L0J040_9HYPH</name>
<dbReference type="Proteomes" id="UP000064921">
    <property type="component" value="Chromosome"/>
</dbReference>
<dbReference type="KEGG" id="pphr:APZ00_11365"/>
<accession>A0A0L0J040</accession>
<proteinExistence type="predicted"/>
<evidence type="ECO:0000313" key="2">
    <source>
        <dbReference type="Proteomes" id="UP000064921"/>
    </source>
</evidence>
<gene>
    <name evidence="1" type="ORF">APZ00_11365</name>
</gene>
<keyword evidence="2" id="KW-1185">Reference proteome</keyword>
<dbReference type="EMBL" id="CP013068">
    <property type="protein sequence ID" value="ALV27592.1"/>
    <property type="molecule type" value="Genomic_DNA"/>
</dbReference>
<sequence length="99" mass="10601">MGSSFNFFIGQRVDLFSDGEDIFYEAERVFGTAEADRSVPEHLQAAAMALGQALDIRHGGDGAHLQRTKPPGRREAAFSGMGGGGALQGFDRTRRGGRS</sequence>
<organism evidence="1 2">
    <name type="scientific">Pannonibacter phragmitetus</name>
    <dbReference type="NCBI Taxonomy" id="121719"/>
    <lineage>
        <taxon>Bacteria</taxon>
        <taxon>Pseudomonadati</taxon>
        <taxon>Pseudomonadota</taxon>
        <taxon>Alphaproteobacteria</taxon>
        <taxon>Hyphomicrobiales</taxon>
        <taxon>Stappiaceae</taxon>
        <taxon>Pannonibacter</taxon>
    </lineage>
</organism>
<evidence type="ECO:0000313" key="1">
    <source>
        <dbReference type="EMBL" id="ALV27592.1"/>
    </source>
</evidence>
<protein>
    <submittedName>
        <fullName evidence="1">Uncharacterized protein</fullName>
    </submittedName>
</protein>
<reference evidence="1 2" key="1">
    <citation type="submission" date="2015-10" db="EMBL/GenBank/DDBJ databases">
        <title>The world's first case of liver abscess caused by Pannonibacter phragmitetus.</title>
        <authorList>
            <person name="Ming D."/>
            <person name="Wang M."/>
            <person name="Zhou Y."/>
            <person name="Jiang T."/>
            <person name="Hu S."/>
        </authorList>
    </citation>
    <scope>NUCLEOTIDE SEQUENCE [LARGE SCALE GENOMIC DNA]</scope>
    <source>
        <strain evidence="1 2">31801</strain>
    </source>
</reference>
<dbReference type="AlphaFoldDB" id="A0A0L0J040"/>